<dbReference type="Proteomes" id="UP001156746">
    <property type="component" value="Genome"/>
</dbReference>
<evidence type="ECO:0000256" key="5">
    <source>
        <dbReference type="ARBA" id="ARBA00022692"/>
    </source>
</evidence>
<dbReference type="InterPro" id="IPR043502">
    <property type="entry name" value="DNA/RNA_pol_sf"/>
</dbReference>
<feature type="transmembrane region" description="Helical" evidence="13">
    <location>
        <begin position="135"/>
        <end position="155"/>
    </location>
</feature>
<feature type="domain" description="RdRp catalytic" evidence="14">
    <location>
        <begin position="1394"/>
        <end position="1529"/>
    </location>
</feature>
<reference evidence="17 18" key="1">
    <citation type="submission" date="2021-05" db="EMBL/GenBank/DDBJ databases">
        <authorList>
            <person name="Belete M."/>
            <person name="Gudeta W."/>
            <person name="Kim S.E."/>
            <person name="Igori D."/>
            <person name="Moon J.S."/>
        </authorList>
    </citation>
    <scope>NUCLEOTIDE SEQUENCE [LARGE SCALE GENOMIC DNA]</scope>
    <source>
        <strain evidence="17">SK</strain>
    </source>
</reference>
<keyword evidence="9" id="KW-0788">Thiol protease</keyword>
<dbReference type="Gene3D" id="1.20.960.20">
    <property type="match status" value="1"/>
</dbReference>
<dbReference type="PROSITE" id="PS51874">
    <property type="entry name" value="PCV_3C_PRO"/>
    <property type="match status" value="1"/>
</dbReference>
<evidence type="ECO:0000256" key="4">
    <source>
        <dbReference type="ARBA" id="ARBA00022679"/>
    </source>
</evidence>
<evidence type="ECO:0000259" key="14">
    <source>
        <dbReference type="PROSITE" id="PS50507"/>
    </source>
</evidence>
<keyword evidence="2" id="KW-0696">RNA-directed RNA polymerase</keyword>
<dbReference type="PRINTS" id="PR00918">
    <property type="entry name" value="CALICVIRUSNS"/>
</dbReference>
<evidence type="ECO:0000256" key="6">
    <source>
        <dbReference type="ARBA" id="ARBA00022695"/>
    </source>
</evidence>
<dbReference type="CDD" id="cd23169">
    <property type="entry name" value="ps-ssRNAv-Picornavirales"/>
    <property type="match status" value="1"/>
</dbReference>
<dbReference type="GeneID" id="80554497"/>
<dbReference type="SUPFAM" id="SSF56672">
    <property type="entry name" value="DNA/RNA polymerases"/>
    <property type="match status" value="1"/>
</dbReference>
<dbReference type="InterPro" id="IPR001205">
    <property type="entry name" value="RNA-dir_pol_C"/>
</dbReference>
<evidence type="ECO:0000259" key="15">
    <source>
        <dbReference type="PROSITE" id="PS51218"/>
    </source>
</evidence>
<keyword evidence="18" id="KW-1185">Reference proteome</keyword>
<name>A0A8K1HUD0_9SECO</name>
<organism evidence="17 18">
    <name type="scientific">Codonopsis torradovirus A</name>
    <dbReference type="NCBI Taxonomy" id="2879515"/>
    <lineage>
        <taxon>Viruses</taxon>
        <taxon>Riboviria</taxon>
        <taxon>Orthornavirae</taxon>
        <taxon>Pisuviricota</taxon>
        <taxon>Pisoniviricetes</taxon>
        <taxon>Picornavirales</taxon>
        <taxon>Secoviridae</taxon>
        <taxon>Torradovirus</taxon>
        <taxon>Torradovirus codonopsis</taxon>
    </lineage>
</organism>
<dbReference type="InterPro" id="IPR044067">
    <property type="entry name" value="PCV_3C_PRO"/>
</dbReference>
<keyword evidence="10" id="KW-0067">ATP-binding</keyword>
<dbReference type="InterPro" id="IPR014759">
    <property type="entry name" value="Helicase_SF3_ssRNA_vir"/>
</dbReference>
<dbReference type="GO" id="GO:0004197">
    <property type="term" value="F:cysteine-type endopeptidase activity"/>
    <property type="evidence" value="ECO:0007669"/>
    <property type="project" value="InterPro"/>
</dbReference>
<evidence type="ECO:0000256" key="13">
    <source>
        <dbReference type="SAM" id="Phobius"/>
    </source>
</evidence>
<dbReference type="GO" id="GO:0006351">
    <property type="term" value="P:DNA-templated transcription"/>
    <property type="evidence" value="ECO:0007669"/>
    <property type="project" value="InterPro"/>
</dbReference>
<evidence type="ECO:0000313" key="18">
    <source>
        <dbReference type="Proteomes" id="UP001156746"/>
    </source>
</evidence>
<keyword evidence="12 13" id="KW-1133">Transmembrane helix</keyword>
<keyword evidence="3" id="KW-0645">Protease</keyword>
<dbReference type="RefSeq" id="YP_010840831.1">
    <property type="nucleotide sequence ID" value="NC_079055.1"/>
</dbReference>
<dbReference type="Pfam" id="PF00910">
    <property type="entry name" value="RNA_helicase"/>
    <property type="match status" value="1"/>
</dbReference>
<sequence length="2198" mass="245500">MFSKLKAAMSGVAQTGRNVGKLLDKSSDIADTLSALEGPFSGAVVNAEELIVKMHDLTLPKINQACDQAVESMSAIKRVFIMLEKLMTPLFGVNDFFKTTWGTLSSLFVRTYEKVLGDGMEGLLQYFTKDTIQDYSIPLGVIIFLCSILLLKLALPSGLIQSFLGQIVNILTLIKGFVLGLLPEGPLSKWFGLYHDASMETIVAQGPTGTLNSETNGFGFNDILTGTISMGFVSLMYFLVGSEKPGRKNPNPISGILCSTGDHAQKLNSLFTFFKNVKTSFGDTMLWVGEWICDVTGFASPLSATINMVLNTDLFKWFNEVNRVCDPAKRLENFASPSFNKEASLLRDQVTTFEAQFLKYPVSPFVATRFNNAVSKLDKLLESAHAHKGVGQFRREPYCVQFFGAPGCGKTMSMNFFIDDLLNRMKEPQNNRLYSLSSKDGYWSNYNHQTAVLIDDFGQILDAAQQSSEVKDFIFMKSCAPMSLNMAAIEEKGTQFTSKYIFLTSNFATPEKTVGVADLQAVQRRRNLLVKVRRSGPINERCKTPVDNLTFTVCNSLRPFREQEGQTDLSYAQLLDIAQMNCEAHWVKDEWMGKFSGGLERNHLEAQGPCGLEPLGREGPSEVVDDTFAEHQLASFKNAFVGDLATISPFEPNSVQYNHFEHAPQDIKMNFMGWRNEVLINGIADSEVQYWETQIAEGFRHNLMAWLDYFTFDEEAFSKGLHQGKGKFCSFVSSDDIDALMELRRAPPRSQFAFAVIVRQYRALQKLIASRKKKKSYVEEITTYIKEVWQGMPIWVKCLIKVFVAYQCCSLAFGYLFSFVAPDTQNFIQAATTSSIFMAEGGRSSGRGNISGDEATKRPGNQRKTDRFLTAQFSSLSDEWTQWAIRDPFLQESLIKNMVVIRLSNGSLFRGIYVRPGWILSVGHAFLQMADGTVISIVHERSTIPVAFNRASEFYKPVPNQDLALVYVGDVDGIKKDIVSHFATRAGVMCAVGAKGVLVKPVFTTDGGGKLIKNEIEGVSMTSSGIAPVSYSDSSFKCGTAGAYSFQYPGQNGDCGSVLMLPSVGNRQPVICGIHCAGSTPTYLKLGYMDSHASAIYREDIDTLLPVARLQAQGPCPLLRDLRESTSNPFELKQVAFMGYMPKELSINVPHKTTLRKSEIFDELELTMGPHKTEPSILVASDSRVRGVDFDPYVKGVEKFNETAHSFDMSVATLVMQHMKADLLAKLQGISVPGGKPVTRTEHEVLNGIPGEEFYDGMDMSTAVGYPFTLSEHGKNKRGYIEGEPGDYMLHRERPVYPEFCALDDDIRTGSVQEMITCECAKDERLPCEKIYEKPKTRLFTILPFHYNMLVRKYFLDFSASLMRARGRVACKVGINPEGVEWTQLAHAFLEKSSAGFSADYSSFDGRAPVFVFQWFCDMVDAYYGDHEDSESSKARHALLMMASCHYTLCGDKCFRVVGGMPSGFSLTVLFNSLLNEFYMRYAFEKLLRKPSNAPRVVNLTQRNFDNLFVAIYGDDNLVAVPFEMRWYSLPAIADELLKVNVVIKNGLDKTQDVSLSQFQPLGELTFLSRAFKRHVSSFYLAPLKWVSVTEPLRWIRPSSESPAIEALLENAEGSLRAAFMHGKAAFEGLRKQIQDAFCKRQIPIYDLPIYEELERIWLSGVTGNTLDQLVSGSECPILELPKVSALSPEEVLKKVNTFVDGVYFCSARTAKHVAAEDYIFVNCTASSHPKWIRGPACWRDLDNKIWAFTVAAIEVVQSERVRNSQKTDLLFVCPGGIGMSVICCALAALSCSQYTKGQVVTRLRELTAAKEIATLAGGAGHYVLLAAQSHESWKDKREFSMMYGNNAYDRCLRIGNCCIITGKPSVQFPPNVFWAAPDGGFGGVRTNINYIRKVDPRAATLGGAIQRARNQRDCFFLFFTTFRAAEAEWVLTGIRNSGASVGDILSTDLVLLERHARALGNCAFGRITVKVSTGWNKDKRVELVKTHELLNEKRIQSSEIPFDSSAFLDVPSLREAILAMPDGVYHTRSLVDACKMLTASCPTIPHIEKVLGQFFPDKEMCASLELYMTLHMWSGLGMCSLSEVVPEALLKEELNAFKYIVRDPTVENFPLHIEEYENSLESVNLSLHMNYTHSAIKNHKVFRLPATMPHVIYLVVGLFLENKIRKKNKEDLLELPPWFPVYCSVIDTLSYLSLNYV</sequence>
<dbReference type="GO" id="GO:0003724">
    <property type="term" value="F:RNA helicase activity"/>
    <property type="evidence" value="ECO:0007669"/>
    <property type="project" value="InterPro"/>
</dbReference>
<evidence type="ECO:0000256" key="3">
    <source>
        <dbReference type="ARBA" id="ARBA00022670"/>
    </source>
</evidence>
<evidence type="ECO:0000256" key="9">
    <source>
        <dbReference type="ARBA" id="ARBA00022807"/>
    </source>
</evidence>
<dbReference type="GO" id="GO:0039694">
    <property type="term" value="P:viral RNA genome replication"/>
    <property type="evidence" value="ECO:0007669"/>
    <property type="project" value="InterPro"/>
</dbReference>
<keyword evidence="8" id="KW-0378">Hydrolase</keyword>
<evidence type="ECO:0000256" key="12">
    <source>
        <dbReference type="ARBA" id="ARBA00022989"/>
    </source>
</evidence>
<evidence type="ECO:0000256" key="2">
    <source>
        <dbReference type="ARBA" id="ARBA00022484"/>
    </source>
</evidence>
<evidence type="ECO:0000256" key="1">
    <source>
        <dbReference type="ARBA" id="ARBA00020936"/>
    </source>
</evidence>
<dbReference type="EMBL" id="MZ325520">
    <property type="protein sequence ID" value="UBS89877.1"/>
    <property type="molecule type" value="Genomic_RNA"/>
</dbReference>
<evidence type="ECO:0000256" key="11">
    <source>
        <dbReference type="ARBA" id="ARBA00022953"/>
    </source>
</evidence>
<evidence type="ECO:0000256" key="10">
    <source>
        <dbReference type="ARBA" id="ARBA00022840"/>
    </source>
</evidence>
<accession>A0A8K1HUD0</accession>
<dbReference type="InterPro" id="IPR004004">
    <property type="entry name" value="Helic/Pol/Pept_Calicivir-typ"/>
</dbReference>
<dbReference type="Gene3D" id="3.30.70.270">
    <property type="match status" value="1"/>
</dbReference>
<protein>
    <recommendedName>
        <fullName evidence="1">RNA1 polyprotein</fullName>
    </recommendedName>
</protein>
<evidence type="ECO:0000256" key="8">
    <source>
        <dbReference type="ARBA" id="ARBA00022801"/>
    </source>
</evidence>
<dbReference type="GO" id="GO:0003968">
    <property type="term" value="F:RNA-directed RNA polymerase activity"/>
    <property type="evidence" value="ECO:0007669"/>
    <property type="project" value="UniProtKB-KW"/>
</dbReference>
<proteinExistence type="predicted"/>
<dbReference type="InterPro" id="IPR000605">
    <property type="entry name" value="Helicase_SF3_ssDNA/RNA_vir"/>
</dbReference>
<dbReference type="PROSITE" id="PS51218">
    <property type="entry name" value="SF3_HELICASE_2"/>
    <property type="match status" value="1"/>
</dbReference>
<evidence type="ECO:0000256" key="7">
    <source>
        <dbReference type="ARBA" id="ARBA00022741"/>
    </source>
</evidence>
<feature type="domain" description="Peptidase C3" evidence="16">
    <location>
        <begin position="884"/>
        <end position="1101"/>
    </location>
</feature>
<dbReference type="PROSITE" id="PS50507">
    <property type="entry name" value="RDRP_SSRNA_POS"/>
    <property type="match status" value="1"/>
</dbReference>
<dbReference type="GO" id="GO:0005524">
    <property type="term" value="F:ATP binding"/>
    <property type="evidence" value="ECO:0007669"/>
    <property type="project" value="UniProtKB-KW"/>
</dbReference>
<dbReference type="GO" id="GO:0006508">
    <property type="term" value="P:proteolysis"/>
    <property type="evidence" value="ECO:0007669"/>
    <property type="project" value="UniProtKB-KW"/>
</dbReference>
<dbReference type="GO" id="GO:0003723">
    <property type="term" value="F:RNA binding"/>
    <property type="evidence" value="ECO:0007669"/>
    <property type="project" value="InterPro"/>
</dbReference>
<dbReference type="KEGG" id="vg:80554497"/>
<keyword evidence="11" id="KW-0693">Viral RNA replication</keyword>
<keyword evidence="4" id="KW-0808">Transferase</keyword>
<evidence type="ECO:0000259" key="16">
    <source>
        <dbReference type="PROSITE" id="PS51874"/>
    </source>
</evidence>
<keyword evidence="7" id="KW-0547">Nucleotide-binding</keyword>
<keyword evidence="6" id="KW-0548">Nucleotidyltransferase</keyword>
<dbReference type="InterPro" id="IPR043128">
    <property type="entry name" value="Rev_trsase/Diguanyl_cyclase"/>
</dbReference>
<feature type="domain" description="SF3 helicase" evidence="15">
    <location>
        <begin position="377"/>
        <end position="545"/>
    </location>
</feature>
<keyword evidence="13" id="KW-0472">Membrane</keyword>
<dbReference type="InterPro" id="IPR009003">
    <property type="entry name" value="Peptidase_S1_PA"/>
</dbReference>
<dbReference type="SUPFAM" id="SSF50494">
    <property type="entry name" value="Trypsin-like serine proteases"/>
    <property type="match status" value="1"/>
</dbReference>
<evidence type="ECO:0000313" key="17">
    <source>
        <dbReference type="EMBL" id="UBS89877.1"/>
    </source>
</evidence>
<dbReference type="InterPro" id="IPR007094">
    <property type="entry name" value="RNA-dir_pol_PSvirus"/>
</dbReference>
<keyword evidence="5 13" id="KW-0812">Transmembrane</keyword>
<dbReference type="Pfam" id="PF00680">
    <property type="entry name" value="RdRP_1"/>
    <property type="match status" value="1"/>
</dbReference>